<comment type="similarity">
    <text evidence="1">Belongs to the FlgD family.</text>
</comment>
<evidence type="ECO:0000256" key="3">
    <source>
        <dbReference type="ARBA" id="ARBA00022795"/>
    </source>
</evidence>
<dbReference type="InterPro" id="IPR005648">
    <property type="entry name" value="FlgD"/>
</dbReference>
<comment type="caution">
    <text evidence="6">The sequence shown here is derived from an EMBL/GenBank/DDBJ whole genome shotgun (WGS) entry which is preliminary data.</text>
</comment>
<feature type="region of interest" description="Disordered" evidence="5">
    <location>
        <begin position="144"/>
        <end position="190"/>
    </location>
</feature>
<dbReference type="RefSeq" id="WP_207398289.1">
    <property type="nucleotide sequence ID" value="NZ_JABRWO010000012.1"/>
</dbReference>
<organism evidence="6 7">
    <name type="scientific">Bremerella alba</name>
    <dbReference type="NCBI Taxonomy" id="980252"/>
    <lineage>
        <taxon>Bacteria</taxon>
        <taxon>Pseudomonadati</taxon>
        <taxon>Planctomycetota</taxon>
        <taxon>Planctomycetia</taxon>
        <taxon>Pirellulales</taxon>
        <taxon>Pirellulaceae</taxon>
        <taxon>Bremerella</taxon>
    </lineage>
</organism>
<protein>
    <recommendedName>
        <fullName evidence="2">Basal-body rod modification protein FlgD</fullName>
    </recommendedName>
</protein>
<keyword evidence="3" id="KW-1005">Bacterial flagellum biogenesis</keyword>
<keyword evidence="7" id="KW-1185">Reference proteome</keyword>
<feature type="compositionally biased region" description="Low complexity" evidence="5">
    <location>
        <begin position="1"/>
        <end position="18"/>
    </location>
</feature>
<comment type="function">
    <text evidence="4">Required for flagellar hook formation. May act as a scaffolding protein.</text>
</comment>
<evidence type="ECO:0000313" key="7">
    <source>
        <dbReference type="Proteomes" id="UP000551616"/>
    </source>
</evidence>
<evidence type="ECO:0000256" key="5">
    <source>
        <dbReference type="SAM" id="MobiDB-lite"/>
    </source>
</evidence>
<dbReference type="EMBL" id="JABRWO010000012">
    <property type="protein sequence ID" value="MBA2116897.1"/>
    <property type="molecule type" value="Genomic_DNA"/>
</dbReference>
<evidence type="ECO:0000256" key="1">
    <source>
        <dbReference type="ARBA" id="ARBA00010577"/>
    </source>
</evidence>
<reference evidence="6 7" key="1">
    <citation type="submission" date="2020-05" db="EMBL/GenBank/DDBJ databases">
        <title>Bremerella alba sp. nov., a novel planctomycete isolated from the surface of the macroalga Fucus spiralis.</title>
        <authorList>
            <person name="Godinho O."/>
            <person name="Botelho R."/>
            <person name="Albuquerque L."/>
            <person name="Wiegand S."/>
            <person name="Da Costa M.S."/>
            <person name="Lobo-Da-Cunha A."/>
            <person name="Jogler C."/>
            <person name="Lage O.M."/>
        </authorList>
    </citation>
    <scope>NUCLEOTIDE SEQUENCE [LARGE SCALE GENOMIC DNA]</scope>
    <source>
        <strain evidence="6 7">FF15</strain>
    </source>
</reference>
<gene>
    <name evidence="6" type="ORF">HOV93_40910</name>
</gene>
<evidence type="ECO:0000256" key="2">
    <source>
        <dbReference type="ARBA" id="ARBA00016013"/>
    </source>
</evidence>
<feature type="compositionally biased region" description="Acidic residues" evidence="5">
    <location>
        <begin position="157"/>
        <end position="190"/>
    </location>
</feature>
<dbReference type="Proteomes" id="UP000551616">
    <property type="component" value="Unassembled WGS sequence"/>
</dbReference>
<dbReference type="AlphaFoldDB" id="A0A7V9A8Y1"/>
<name>A0A7V9A8Y1_9BACT</name>
<evidence type="ECO:0000256" key="4">
    <source>
        <dbReference type="ARBA" id="ARBA00024746"/>
    </source>
</evidence>
<evidence type="ECO:0000313" key="6">
    <source>
        <dbReference type="EMBL" id="MBA2116897.1"/>
    </source>
</evidence>
<sequence length="190" mass="20421">MSRIDSSTSTNSSSSTASQPTDLRELTMDHFLQLMIAEMQNQDPLDPMENSEMLQQISQIREIGATDQLRESLDSMQQSQGISTASGLIGKQVQALTDDGYVLFGVVQSVQLAPNDDGTRDMTLKVNTGDQTVDVKMDDIFTILPAQVQTPPTDGTDGTDDTDSGDETGDGTEGTDDSGDTVDETEETTT</sequence>
<dbReference type="GO" id="GO:0044781">
    <property type="term" value="P:bacterial-type flagellum organization"/>
    <property type="evidence" value="ECO:0007669"/>
    <property type="project" value="UniProtKB-KW"/>
</dbReference>
<feature type="region of interest" description="Disordered" evidence="5">
    <location>
        <begin position="1"/>
        <end position="24"/>
    </location>
</feature>
<proteinExistence type="inferred from homology"/>
<accession>A0A7V9A8Y1</accession>
<dbReference type="Pfam" id="PF03963">
    <property type="entry name" value="FlgD"/>
    <property type="match status" value="1"/>
</dbReference>